<dbReference type="Proteomes" id="UP000326202">
    <property type="component" value="Chromosome"/>
</dbReference>
<dbReference type="RefSeq" id="WP_191908613.1">
    <property type="nucleotide sequence ID" value="NZ_CP042906.1"/>
</dbReference>
<keyword evidence="1" id="KW-0812">Transmembrane</keyword>
<reference evidence="2 3" key="1">
    <citation type="submission" date="2019-08" db="EMBL/GenBank/DDBJ databases">
        <title>Hyperibacter terrae gen. nov., sp. nov. and Hyperibacter viscosus sp. nov., two new members in the family Rhodospirillaceae isolated from the rhizosphere of Hypericum perforatum.</title>
        <authorList>
            <person name="Noviana Z."/>
        </authorList>
    </citation>
    <scope>NUCLEOTIDE SEQUENCE [LARGE SCALE GENOMIC DNA]</scope>
    <source>
        <strain evidence="2 3">R5913</strain>
    </source>
</reference>
<dbReference type="PANTHER" id="PTHR11941:SF54">
    <property type="entry name" value="ENOYL-COA HYDRATASE, MITOCHONDRIAL"/>
    <property type="match status" value="1"/>
</dbReference>
<dbReference type="Pfam" id="PF00378">
    <property type="entry name" value="ECH_1"/>
    <property type="match status" value="1"/>
</dbReference>
<dbReference type="InterPro" id="IPR029045">
    <property type="entry name" value="ClpP/crotonase-like_dom_sf"/>
</dbReference>
<organism evidence="2 3">
    <name type="scientific">Hypericibacter terrae</name>
    <dbReference type="NCBI Taxonomy" id="2602015"/>
    <lineage>
        <taxon>Bacteria</taxon>
        <taxon>Pseudomonadati</taxon>
        <taxon>Pseudomonadota</taxon>
        <taxon>Alphaproteobacteria</taxon>
        <taxon>Rhodospirillales</taxon>
        <taxon>Dongiaceae</taxon>
        <taxon>Hypericibacter</taxon>
    </lineage>
</organism>
<dbReference type="CDD" id="cd06558">
    <property type="entry name" value="crotonase-like"/>
    <property type="match status" value="1"/>
</dbReference>
<dbReference type="GO" id="GO:0003824">
    <property type="term" value="F:catalytic activity"/>
    <property type="evidence" value="ECO:0007669"/>
    <property type="project" value="UniProtKB-ARBA"/>
</dbReference>
<dbReference type="AlphaFoldDB" id="A0A5J6MF11"/>
<dbReference type="SUPFAM" id="SSF52096">
    <property type="entry name" value="ClpP/crotonase"/>
    <property type="match status" value="1"/>
</dbReference>
<dbReference type="KEGG" id="htq:FRZ44_12590"/>
<dbReference type="PANTHER" id="PTHR11941">
    <property type="entry name" value="ENOYL-COA HYDRATASE-RELATED"/>
    <property type="match status" value="1"/>
</dbReference>
<evidence type="ECO:0000256" key="1">
    <source>
        <dbReference type="SAM" id="Phobius"/>
    </source>
</evidence>
<name>A0A5J6MF11_9PROT</name>
<keyword evidence="1" id="KW-0472">Membrane</keyword>
<evidence type="ECO:0000313" key="2">
    <source>
        <dbReference type="EMBL" id="QEX15969.1"/>
    </source>
</evidence>
<sequence>MSELRLDRSAGLVRLTIDRPEKSNAMSRALLIELDQRLDEVAADDTARVLILTGAGDRAFCAGADLAELRTETADLAAARAFDALWERVTDKIARLPLLTLALLNGACAGGGLALALAFDLRLAVEGARIFYPALKNKVLPSPRDLARLQALTGPSRTKMLLMVGHRLEASEALRWGLVDDVVPAGALETAAARVSAGALAAELHELVAMKRICDRFADAATVEDCYRAIFGSDAAARSKLRKG</sequence>
<protein>
    <recommendedName>
        <fullName evidence="4">Enoyl-CoA hydratase</fullName>
    </recommendedName>
</protein>
<evidence type="ECO:0008006" key="4">
    <source>
        <dbReference type="Google" id="ProtNLM"/>
    </source>
</evidence>
<proteinExistence type="predicted"/>
<dbReference type="GO" id="GO:0006635">
    <property type="term" value="P:fatty acid beta-oxidation"/>
    <property type="evidence" value="ECO:0007669"/>
    <property type="project" value="TreeGrafter"/>
</dbReference>
<dbReference type="Gene3D" id="3.90.226.10">
    <property type="entry name" value="2-enoyl-CoA Hydratase, Chain A, domain 1"/>
    <property type="match status" value="1"/>
</dbReference>
<feature type="transmembrane region" description="Helical" evidence="1">
    <location>
        <begin position="98"/>
        <end position="119"/>
    </location>
</feature>
<accession>A0A5J6MF11</accession>
<gene>
    <name evidence="2" type="ORF">FRZ44_12590</name>
</gene>
<keyword evidence="3" id="KW-1185">Reference proteome</keyword>
<keyword evidence="1" id="KW-1133">Transmembrane helix</keyword>
<evidence type="ECO:0000313" key="3">
    <source>
        <dbReference type="Proteomes" id="UP000326202"/>
    </source>
</evidence>
<dbReference type="InterPro" id="IPR001753">
    <property type="entry name" value="Enoyl-CoA_hydra/iso"/>
</dbReference>
<dbReference type="EMBL" id="CP042906">
    <property type="protein sequence ID" value="QEX15969.1"/>
    <property type="molecule type" value="Genomic_DNA"/>
</dbReference>